<dbReference type="GO" id="GO:0016887">
    <property type="term" value="F:ATP hydrolysis activity"/>
    <property type="evidence" value="ECO:0007669"/>
    <property type="project" value="TreeGrafter"/>
</dbReference>
<evidence type="ECO:0000256" key="2">
    <source>
        <dbReference type="ARBA" id="ARBA00022448"/>
    </source>
</evidence>
<reference evidence="7 8" key="1">
    <citation type="submission" date="2013-11" db="EMBL/GenBank/DDBJ databases">
        <title>The Damaraland mole rat (Fukomys damarensis) genome and evolution of African mole rats.</title>
        <authorList>
            <person name="Gladyshev V.N."/>
            <person name="Fang X."/>
        </authorList>
    </citation>
    <scope>NUCLEOTIDE SEQUENCE [LARGE SCALE GENOMIC DNA]</scope>
    <source>
        <tissue evidence="7">Liver</tissue>
    </source>
</reference>
<dbReference type="PANTHER" id="PTHR12713:SF5">
    <property type="entry name" value="V-TYPE PROTON ATPASE SUBUNIT G 3"/>
    <property type="match status" value="1"/>
</dbReference>
<dbReference type="GO" id="GO:0046961">
    <property type="term" value="F:proton-transporting ATPase activity, rotational mechanism"/>
    <property type="evidence" value="ECO:0007669"/>
    <property type="project" value="InterPro"/>
</dbReference>
<feature type="coiled-coil region" evidence="6">
    <location>
        <begin position="252"/>
        <end position="301"/>
    </location>
</feature>
<dbReference type="EMBL" id="KN122715">
    <property type="protein sequence ID" value="KFO28604.1"/>
    <property type="molecule type" value="Genomic_DNA"/>
</dbReference>
<dbReference type="eggNOG" id="KOG1772">
    <property type="taxonomic scope" value="Eukaryota"/>
</dbReference>
<dbReference type="Pfam" id="PF03179">
    <property type="entry name" value="V-ATPase_G"/>
    <property type="match status" value="1"/>
</dbReference>
<dbReference type="GO" id="GO:0097401">
    <property type="term" value="P:synaptic vesicle lumen acidification"/>
    <property type="evidence" value="ECO:0007669"/>
    <property type="project" value="TreeGrafter"/>
</dbReference>
<dbReference type="PANTHER" id="PTHR12713">
    <property type="entry name" value="VACUOLAR ATP SYNTHASE SUBUNIT G"/>
    <property type="match status" value="1"/>
</dbReference>
<dbReference type="NCBIfam" id="TIGR01147">
    <property type="entry name" value="V_ATP_synt_G"/>
    <property type="match status" value="1"/>
</dbReference>
<gene>
    <name evidence="7" type="ORF">H920_10003</name>
</gene>
<dbReference type="STRING" id="885580.ENSFDAP00000018350"/>
<evidence type="ECO:0000256" key="3">
    <source>
        <dbReference type="ARBA" id="ARBA00022781"/>
    </source>
</evidence>
<dbReference type="AlphaFoldDB" id="A0A091D901"/>
<keyword evidence="4" id="KW-0406">Ion transport</keyword>
<dbReference type="InterPro" id="IPR005124">
    <property type="entry name" value="V-ATPase_G"/>
</dbReference>
<evidence type="ECO:0000313" key="8">
    <source>
        <dbReference type="Proteomes" id="UP000028990"/>
    </source>
</evidence>
<keyword evidence="8" id="KW-1185">Reference proteome</keyword>
<dbReference type="FunFam" id="1.20.5.2950:FF:000001">
    <property type="entry name" value="V-type proton ATPase subunit G"/>
    <property type="match status" value="1"/>
</dbReference>
<evidence type="ECO:0000256" key="4">
    <source>
        <dbReference type="ARBA" id="ARBA00023065"/>
    </source>
</evidence>
<name>A0A091D901_FUKDA</name>
<keyword evidence="2" id="KW-0813">Transport</keyword>
<keyword evidence="6" id="KW-0175">Coiled coil</keyword>
<proteinExistence type="inferred from homology"/>
<keyword evidence="3" id="KW-0375">Hydrogen ion transport</keyword>
<protein>
    <submittedName>
        <fullName evidence="7">V-type proton ATPase subunit G 3</fullName>
    </submittedName>
</protein>
<organism evidence="7 8">
    <name type="scientific">Fukomys damarensis</name>
    <name type="common">Damaraland mole rat</name>
    <name type="synonym">Cryptomys damarensis</name>
    <dbReference type="NCBI Taxonomy" id="885580"/>
    <lineage>
        <taxon>Eukaryota</taxon>
        <taxon>Metazoa</taxon>
        <taxon>Chordata</taxon>
        <taxon>Craniata</taxon>
        <taxon>Vertebrata</taxon>
        <taxon>Euteleostomi</taxon>
        <taxon>Mammalia</taxon>
        <taxon>Eutheria</taxon>
        <taxon>Euarchontoglires</taxon>
        <taxon>Glires</taxon>
        <taxon>Rodentia</taxon>
        <taxon>Hystricomorpha</taxon>
        <taxon>Bathyergidae</taxon>
        <taxon>Fukomys</taxon>
    </lineage>
</organism>
<dbReference type="GO" id="GO:0000221">
    <property type="term" value="C:vacuolar proton-transporting V-type ATPase, V1 domain"/>
    <property type="evidence" value="ECO:0007669"/>
    <property type="project" value="TreeGrafter"/>
</dbReference>
<evidence type="ECO:0000256" key="1">
    <source>
        <dbReference type="ARBA" id="ARBA00010066"/>
    </source>
</evidence>
<sequence>MESDIRHHGSFPDRLQGKLICHLYRASFTSSPPFTLLPLSPRNMHWNSVRSLQASRRTPMHIVFGTSFFVNLQEVLNTMNMGDHTQHISKHLCTAVDSFVHALRWHIEGLGPGCCIGKANAGLEESLLDNSHFLLRLSFLLSLPIKHNREFISSSDWEVKKAARKLHMEYEMHSRRGPLMDPIQVSQGWNHWKAGTPSGAVDWFLAKNAQETSAKETECSLFPEINGPAISQVPQKLPDWEQVAMASHSQGIHQLLQAEKRAKDKLDEAKKRKGKRLKQAKEEAMAEIDQYRMEREKELRLRESKTMGSQSNISDELEDQTRHKIQELNGSYNRCVESVTAQLLSMVCDMKPEIHVNYRATN</sequence>
<dbReference type="Gene3D" id="1.20.5.2950">
    <property type="match status" value="1"/>
</dbReference>
<evidence type="ECO:0000256" key="5">
    <source>
        <dbReference type="ARBA" id="ARBA00046696"/>
    </source>
</evidence>
<comment type="similarity">
    <text evidence="1">Belongs to the V-ATPase G subunit family.</text>
</comment>
<dbReference type="Proteomes" id="UP000028990">
    <property type="component" value="Unassembled WGS sequence"/>
</dbReference>
<dbReference type="GO" id="GO:0030672">
    <property type="term" value="C:synaptic vesicle membrane"/>
    <property type="evidence" value="ECO:0007669"/>
    <property type="project" value="TreeGrafter"/>
</dbReference>
<evidence type="ECO:0000256" key="6">
    <source>
        <dbReference type="SAM" id="Coils"/>
    </source>
</evidence>
<comment type="subunit">
    <text evidence="5">V-ATPase is a heteromultimeric enzyme made up of two complexes: the ATP-hydrolytic V1 complex and the proton translocation V0 complex. The V1 complex consists of three catalytic AB heterodimers that form a heterohexamer, three peripheral stalks each consisting of EG heterodimers, one central rotor including subunits D and F, and the regulatory subunits C and H. The proton translocation complex V0 consists of the proton transport subunit a, a ring of proteolipid subunits c9c'', rotary subunit d, subunits e and f, and the accessory subunits ATP6AP1/Ac45 and ATP6AP2/PRR.</text>
</comment>
<accession>A0A091D901</accession>
<evidence type="ECO:0000313" key="7">
    <source>
        <dbReference type="EMBL" id="KFO28604.1"/>
    </source>
</evidence>